<keyword evidence="3" id="KW-1185">Reference proteome</keyword>
<evidence type="ECO:0000256" key="1">
    <source>
        <dbReference type="SAM" id="MobiDB-lite"/>
    </source>
</evidence>
<dbReference type="EMBL" id="CP018911">
    <property type="protein sequence ID" value="AZU04908.1"/>
    <property type="molecule type" value="Genomic_DNA"/>
</dbReference>
<sequence length="40" mass="3723">MGGDVPGGKKSPVAGPSLAGSGCKSGVIPACPVIPALSLF</sequence>
<dbReference type="KEGG" id="gak:X907_2393"/>
<accession>A0A3T0EC89</accession>
<gene>
    <name evidence="2" type="ORF">X907_2393</name>
</gene>
<reference evidence="2 3" key="1">
    <citation type="submission" date="2016-12" db="EMBL/GenBank/DDBJ databases">
        <title>The genome of dimorphic prosthecate Glycocaulis alkaliphilus 6b-8t, isolated from crude oil dictates its adaptability in petroleum environments.</title>
        <authorList>
            <person name="Wu X.-L."/>
            <person name="Geng S."/>
        </authorList>
    </citation>
    <scope>NUCLEOTIDE SEQUENCE [LARGE SCALE GENOMIC DNA]</scope>
    <source>
        <strain evidence="2 3">6B-8</strain>
    </source>
</reference>
<evidence type="ECO:0000313" key="3">
    <source>
        <dbReference type="Proteomes" id="UP000286954"/>
    </source>
</evidence>
<proteinExistence type="predicted"/>
<dbReference type="AlphaFoldDB" id="A0A3T0EC89"/>
<evidence type="ECO:0000313" key="2">
    <source>
        <dbReference type="EMBL" id="AZU04908.1"/>
    </source>
</evidence>
<organism evidence="2 3">
    <name type="scientific">Glycocaulis alkaliphilus</name>
    <dbReference type="NCBI Taxonomy" id="1434191"/>
    <lineage>
        <taxon>Bacteria</taxon>
        <taxon>Pseudomonadati</taxon>
        <taxon>Pseudomonadota</taxon>
        <taxon>Alphaproteobacteria</taxon>
        <taxon>Maricaulales</taxon>
        <taxon>Maricaulaceae</taxon>
        <taxon>Glycocaulis</taxon>
    </lineage>
</organism>
<feature type="region of interest" description="Disordered" evidence="1">
    <location>
        <begin position="1"/>
        <end position="24"/>
    </location>
</feature>
<protein>
    <submittedName>
        <fullName evidence="2">Uncharacterized protein</fullName>
    </submittedName>
</protein>
<dbReference type="Proteomes" id="UP000286954">
    <property type="component" value="Chromosome"/>
</dbReference>
<name>A0A3T0EC89_9PROT</name>